<protein>
    <recommendedName>
        <fullName evidence="3">DUF1870 family protein</fullName>
    </recommendedName>
</protein>
<dbReference type="Pfam" id="PF08965">
    <property type="entry name" value="Aca2_YdiL"/>
    <property type="match status" value="1"/>
</dbReference>
<dbReference type="AlphaFoldDB" id="A0A1C4DGH1"/>
<evidence type="ECO:0008006" key="3">
    <source>
        <dbReference type="Google" id="ProtNLM"/>
    </source>
</evidence>
<dbReference type="OrthoDB" id="7060744at2"/>
<sequence>MTNLELQAYRRFFMLKVSEASEYIGKTDVNTWHDWENGTKPIPEFVVTAMQDLKKLRIEKINIIINSINDRVGSNTIRYFMTYEEFKKVNINLDIIQWRLHQSIATELYFRGLEKLC</sequence>
<dbReference type="InterPro" id="IPR015060">
    <property type="entry name" value="Aca2_YdiL-like"/>
</dbReference>
<keyword evidence="2" id="KW-1185">Reference proteome</keyword>
<evidence type="ECO:0000313" key="1">
    <source>
        <dbReference type="EMBL" id="SCC30479.1"/>
    </source>
</evidence>
<dbReference type="InterPro" id="IPR010982">
    <property type="entry name" value="Lambda_DNA-bd_dom_sf"/>
</dbReference>
<dbReference type="InterPro" id="IPR027910">
    <property type="entry name" value="YdiL_sf"/>
</dbReference>
<reference evidence="2" key="1">
    <citation type="submission" date="2016-08" db="EMBL/GenBank/DDBJ databases">
        <authorList>
            <person name="Varghese N."/>
            <person name="Submissions Spin"/>
        </authorList>
    </citation>
    <scope>NUCLEOTIDE SEQUENCE [LARGE SCALE GENOMIC DNA]</scope>
    <source>
        <strain evidence="2">R-53248</strain>
    </source>
</reference>
<dbReference type="SUPFAM" id="SSF47413">
    <property type="entry name" value="lambda repressor-like DNA-binding domains"/>
    <property type="match status" value="1"/>
</dbReference>
<dbReference type="RefSeq" id="WP_091350614.1">
    <property type="nucleotide sequence ID" value="NZ_FMAQ01000017.1"/>
</dbReference>
<accession>A0A1C4DGH1</accession>
<dbReference type="Proteomes" id="UP000199670">
    <property type="component" value="Unassembled WGS sequence"/>
</dbReference>
<organism evidence="1 2">
    <name type="scientific">Gilliamella bombicola</name>
    <dbReference type="NCBI Taxonomy" id="1798182"/>
    <lineage>
        <taxon>Bacteria</taxon>
        <taxon>Pseudomonadati</taxon>
        <taxon>Pseudomonadota</taxon>
        <taxon>Gammaproteobacteria</taxon>
        <taxon>Orbales</taxon>
        <taxon>Orbaceae</taxon>
        <taxon>Gilliamella</taxon>
    </lineage>
</organism>
<dbReference type="Gene3D" id="1.10.3100.10">
    <property type="entry name" value="Putative cytoplasmic protein"/>
    <property type="match status" value="1"/>
</dbReference>
<dbReference type="EMBL" id="FMAQ01000017">
    <property type="protein sequence ID" value="SCC30479.1"/>
    <property type="molecule type" value="Genomic_DNA"/>
</dbReference>
<dbReference type="STRING" id="1798182.GA0061081_11716"/>
<gene>
    <name evidence="1" type="ORF">GA0061081_11716</name>
</gene>
<name>A0A1C4DGH1_9GAMM</name>
<evidence type="ECO:0000313" key="2">
    <source>
        <dbReference type="Proteomes" id="UP000199670"/>
    </source>
</evidence>
<dbReference type="GO" id="GO:0003677">
    <property type="term" value="F:DNA binding"/>
    <property type="evidence" value="ECO:0007669"/>
    <property type="project" value="InterPro"/>
</dbReference>
<proteinExistence type="predicted"/>